<evidence type="ECO:0000256" key="2">
    <source>
        <dbReference type="ARBA" id="ARBA00023235"/>
    </source>
</evidence>
<accession>C4G9C4</accession>
<keyword evidence="2 5" id="KW-0413">Isomerase</keyword>
<dbReference type="SUPFAM" id="SSF89623">
    <property type="entry name" value="Ribose/Galactose isomerase RpiB/AlsB"/>
    <property type="match status" value="1"/>
</dbReference>
<sequence length="153" mass="16450">MKIAIGNDHAATALKFEMMDYLGNLGHELVNFGTDEDASVNYPDYGEAVARAVARKEVDCGVLICGTGIGISLAANKVEGIRAASVSDPVSARLAREHNDANIICFGARIVGPEMARAILDAYLGAEFLGGRHADRVRLIHEIEKRTIEGREL</sequence>
<dbReference type="NCBIfam" id="NF004051">
    <property type="entry name" value="PRK05571.1"/>
    <property type="match status" value="1"/>
</dbReference>
<dbReference type="Pfam" id="PF02502">
    <property type="entry name" value="LacAB_rpiB"/>
    <property type="match status" value="1"/>
</dbReference>
<feature type="binding site" evidence="4">
    <location>
        <begin position="8"/>
        <end position="9"/>
    </location>
    <ligand>
        <name>D-ribulose 5-phosphate</name>
        <dbReference type="ChEBI" id="CHEBI:58121"/>
    </ligand>
</feature>
<dbReference type="AlphaFoldDB" id="C4G9C4"/>
<dbReference type="InterPro" id="IPR003500">
    <property type="entry name" value="RpiB_LacA_LacB"/>
</dbReference>
<dbReference type="Gene3D" id="3.40.1400.10">
    <property type="entry name" value="Sugar-phosphate isomerase, RpiB/LacA/LacB"/>
    <property type="match status" value="1"/>
</dbReference>
<feature type="binding site" evidence="4">
    <location>
        <position position="109"/>
    </location>
    <ligand>
        <name>D-ribulose 5-phosphate</name>
        <dbReference type="ChEBI" id="CHEBI:58121"/>
    </ligand>
</feature>
<dbReference type="EC" id="5.3.1.6" evidence="5"/>
<keyword evidence="6" id="KW-1185">Reference proteome</keyword>
<dbReference type="Proteomes" id="UP000003494">
    <property type="component" value="Unassembled WGS sequence"/>
</dbReference>
<dbReference type="NCBIfam" id="TIGR00689">
    <property type="entry name" value="rpiB_lacA_lacB"/>
    <property type="match status" value="1"/>
</dbReference>
<dbReference type="PANTHER" id="PTHR43732">
    <property type="entry name" value="RIBOSE 5-PHOSPHATE ISOMERASE-RELATED"/>
    <property type="match status" value="1"/>
</dbReference>
<comment type="similarity">
    <text evidence="1">Belongs to the LacAB/RpiB family.</text>
</comment>
<feature type="binding site" evidence="4">
    <location>
        <position position="136"/>
    </location>
    <ligand>
        <name>D-ribulose 5-phosphate</name>
        <dbReference type="ChEBI" id="CHEBI:58121"/>
    </ligand>
</feature>
<protein>
    <submittedName>
        <fullName evidence="5">Ribose-5-phosphate isomerase B</fullName>
        <ecNumber evidence="5">5.3.1.6</ecNumber>
    </submittedName>
</protein>
<evidence type="ECO:0000256" key="4">
    <source>
        <dbReference type="PIRSR" id="PIRSR005384-2"/>
    </source>
</evidence>
<dbReference type="STRING" id="626523.GCWU000342_00577"/>
<evidence type="ECO:0000256" key="3">
    <source>
        <dbReference type="PIRSR" id="PIRSR005384-1"/>
    </source>
</evidence>
<reference evidence="5" key="1">
    <citation type="submission" date="2009-04" db="EMBL/GenBank/DDBJ databases">
        <authorList>
            <person name="Weinstock G."/>
            <person name="Sodergren E."/>
            <person name="Clifton S."/>
            <person name="Fulton L."/>
            <person name="Fulton B."/>
            <person name="Courtney L."/>
            <person name="Fronick C."/>
            <person name="Harrison M."/>
            <person name="Strong C."/>
            <person name="Farmer C."/>
            <person name="Delahaunty K."/>
            <person name="Markovic C."/>
            <person name="Hall O."/>
            <person name="Minx P."/>
            <person name="Tomlinson C."/>
            <person name="Mitreva M."/>
            <person name="Nelson J."/>
            <person name="Hou S."/>
            <person name="Wollam A."/>
            <person name="Pepin K.H."/>
            <person name="Johnson M."/>
            <person name="Bhonagiri V."/>
            <person name="Nash W.E."/>
            <person name="Warren W."/>
            <person name="Chinwalla A."/>
            <person name="Mardis E.R."/>
            <person name="Wilson R.K."/>
        </authorList>
    </citation>
    <scope>NUCLEOTIDE SEQUENCE [LARGE SCALE GENOMIC DNA]</scope>
    <source>
        <strain evidence="5">DSM 14600</strain>
    </source>
</reference>
<gene>
    <name evidence="5" type="primary">rpiB</name>
    <name evidence="5" type="ORF">GCWU000342_00577</name>
</gene>
<evidence type="ECO:0000313" key="5">
    <source>
        <dbReference type="EMBL" id="EEP29221.1"/>
    </source>
</evidence>
<organism evidence="5 6">
    <name type="scientific">Shuttleworthella satelles DSM 14600</name>
    <dbReference type="NCBI Taxonomy" id="626523"/>
    <lineage>
        <taxon>Bacteria</taxon>
        <taxon>Bacillati</taxon>
        <taxon>Bacillota</taxon>
        <taxon>Clostridia</taxon>
        <taxon>Lachnospirales</taxon>
        <taxon>Lachnospiraceae</taxon>
        <taxon>Shuttleworthella</taxon>
    </lineage>
</organism>
<dbReference type="NCBIfam" id="TIGR01120">
    <property type="entry name" value="rpiB"/>
    <property type="match status" value="1"/>
</dbReference>
<dbReference type="eggNOG" id="COG0698">
    <property type="taxonomic scope" value="Bacteria"/>
</dbReference>
<feature type="active site" description="Proton donor" evidence="3">
    <location>
        <position position="98"/>
    </location>
</feature>
<feature type="binding site" evidence="4">
    <location>
        <position position="99"/>
    </location>
    <ligand>
        <name>D-ribulose 5-phosphate</name>
        <dbReference type="ChEBI" id="CHEBI:58121"/>
    </ligand>
</feature>
<dbReference type="InterPro" id="IPR036569">
    <property type="entry name" value="RpiB_LacA_LacB_sf"/>
</dbReference>
<evidence type="ECO:0000256" key="1">
    <source>
        <dbReference type="ARBA" id="ARBA00008754"/>
    </source>
</evidence>
<name>C4G9C4_9FIRM</name>
<feature type="active site" description="Proton acceptor" evidence="3">
    <location>
        <position position="65"/>
    </location>
</feature>
<dbReference type="HOGENOM" id="CLU_091396_4_1_9"/>
<dbReference type="RefSeq" id="WP_006905609.1">
    <property type="nucleotide sequence ID" value="NZ_GG665866.1"/>
</dbReference>
<feature type="binding site" evidence="4">
    <location>
        <position position="132"/>
    </location>
    <ligand>
        <name>D-ribulose 5-phosphate</name>
        <dbReference type="ChEBI" id="CHEBI:58121"/>
    </ligand>
</feature>
<dbReference type="PIRSF" id="PIRSF005384">
    <property type="entry name" value="RpiB_LacA_B"/>
    <property type="match status" value="1"/>
</dbReference>
<dbReference type="PANTHER" id="PTHR43732:SF1">
    <property type="entry name" value="RIBOSE 5-PHOSPHATE ISOMERASE"/>
    <property type="match status" value="1"/>
</dbReference>
<dbReference type="EMBL" id="ACIP02000001">
    <property type="protein sequence ID" value="EEP29221.1"/>
    <property type="molecule type" value="Genomic_DNA"/>
</dbReference>
<feature type="binding site" evidence="4">
    <location>
        <begin position="66"/>
        <end position="70"/>
    </location>
    <ligand>
        <name>D-ribulose 5-phosphate</name>
        <dbReference type="ChEBI" id="CHEBI:58121"/>
    </ligand>
</feature>
<dbReference type="GO" id="GO:0005975">
    <property type="term" value="P:carbohydrate metabolic process"/>
    <property type="evidence" value="ECO:0007669"/>
    <property type="project" value="InterPro"/>
</dbReference>
<dbReference type="GO" id="GO:0004751">
    <property type="term" value="F:ribose-5-phosphate isomerase activity"/>
    <property type="evidence" value="ECO:0007669"/>
    <property type="project" value="UniProtKB-EC"/>
</dbReference>
<proteinExistence type="inferred from homology"/>
<evidence type="ECO:0000313" key="6">
    <source>
        <dbReference type="Proteomes" id="UP000003494"/>
    </source>
</evidence>
<dbReference type="InterPro" id="IPR051812">
    <property type="entry name" value="SPI_LacAB/RpiB"/>
</dbReference>
<dbReference type="InterPro" id="IPR004785">
    <property type="entry name" value="RpiB"/>
</dbReference>
<comment type="caution">
    <text evidence="5">The sequence shown here is derived from an EMBL/GenBank/DDBJ whole genome shotgun (WGS) entry which is preliminary data.</text>
</comment>